<dbReference type="PANTHER" id="PTHR33164:SF43">
    <property type="entry name" value="HTH-TYPE TRANSCRIPTIONAL REPRESSOR YETL"/>
    <property type="match status" value="1"/>
</dbReference>
<dbReference type="SUPFAM" id="SSF46785">
    <property type="entry name" value="Winged helix' DNA-binding domain"/>
    <property type="match status" value="1"/>
</dbReference>
<keyword evidence="3" id="KW-0804">Transcription</keyword>
<dbReference type="OrthoDB" id="5869263at2"/>
<dbReference type="InterPro" id="IPR023187">
    <property type="entry name" value="Tscrpt_reg_MarR-type_CS"/>
</dbReference>
<gene>
    <name evidence="5" type="ORF">JCM19235_3470</name>
</gene>
<dbReference type="InterPro" id="IPR000835">
    <property type="entry name" value="HTH_MarR-typ"/>
</dbReference>
<keyword evidence="2" id="KW-0238">DNA-binding</keyword>
<protein>
    <submittedName>
        <fullName evidence="5">Transcriptional regulator MarR family</fullName>
    </submittedName>
</protein>
<evidence type="ECO:0000259" key="4">
    <source>
        <dbReference type="PROSITE" id="PS50995"/>
    </source>
</evidence>
<dbReference type="AlphaFoldDB" id="A0A090S124"/>
<comment type="caution">
    <text evidence="5">The sequence shown here is derived from an EMBL/GenBank/DDBJ whole genome shotgun (WGS) entry which is preliminary data.</text>
</comment>
<accession>A0A090S124</accession>
<keyword evidence="1" id="KW-0805">Transcription regulation</keyword>
<evidence type="ECO:0000256" key="1">
    <source>
        <dbReference type="ARBA" id="ARBA00023015"/>
    </source>
</evidence>
<keyword evidence="6" id="KW-1185">Reference proteome</keyword>
<dbReference type="EMBL" id="BBMR01000006">
    <property type="protein sequence ID" value="GAL20468.1"/>
    <property type="molecule type" value="Genomic_DNA"/>
</dbReference>
<dbReference type="STRING" id="990268.JCM19235_3470"/>
<dbReference type="SMART" id="SM00347">
    <property type="entry name" value="HTH_MARR"/>
    <property type="match status" value="1"/>
</dbReference>
<dbReference type="GO" id="GO:0003700">
    <property type="term" value="F:DNA-binding transcription factor activity"/>
    <property type="evidence" value="ECO:0007669"/>
    <property type="project" value="InterPro"/>
</dbReference>
<dbReference type="PROSITE" id="PS01117">
    <property type="entry name" value="HTH_MARR_1"/>
    <property type="match status" value="1"/>
</dbReference>
<evidence type="ECO:0000256" key="3">
    <source>
        <dbReference type="ARBA" id="ARBA00023163"/>
    </source>
</evidence>
<name>A0A090S124_9VIBR</name>
<dbReference type="InterPro" id="IPR036390">
    <property type="entry name" value="WH_DNA-bd_sf"/>
</dbReference>
<sequence>MLEGILMAYKDDTLATPLLDESTFFLMGVAYRRFRNDVQEQLLSAHDITTEMQKALEILSYHTHLPQQVLADKLMRERSTIKRMVDNMLKRDLVSIIPHPTNQKVKLIQLTSKGREVHQSGNTIVTTIQSQWLNTLDDNLEAQLKSALISLIEKN</sequence>
<reference evidence="5 6" key="1">
    <citation type="submission" date="2014-09" db="EMBL/GenBank/DDBJ databases">
        <title>Vibrio maritimus JCM 19235. (C45) whole genome shotgun sequence.</title>
        <authorList>
            <person name="Sawabe T."/>
            <person name="Meirelles P."/>
            <person name="Nakanishi M."/>
            <person name="Sayaka M."/>
            <person name="Hattori M."/>
            <person name="Ohkuma M."/>
        </authorList>
    </citation>
    <scope>NUCLEOTIDE SEQUENCE [LARGE SCALE GENOMIC DNA]</scope>
    <source>
        <strain evidence="6">JCM19235</strain>
    </source>
</reference>
<dbReference type="PANTHER" id="PTHR33164">
    <property type="entry name" value="TRANSCRIPTIONAL REGULATOR, MARR FAMILY"/>
    <property type="match status" value="1"/>
</dbReference>
<evidence type="ECO:0000256" key="2">
    <source>
        <dbReference type="ARBA" id="ARBA00023125"/>
    </source>
</evidence>
<evidence type="ECO:0000313" key="6">
    <source>
        <dbReference type="Proteomes" id="UP000029228"/>
    </source>
</evidence>
<feature type="domain" description="HTH marR-type" evidence="4">
    <location>
        <begin position="20"/>
        <end position="155"/>
    </location>
</feature>
<dbReference type="GO" id="GO:0003677">
    <property type="term" value="F:DNA binding"/>
    <property type="evidence" value="ECO:0007669"/>
    <property type="project" value="UniProtKB-KW"/>
</dbReference>
<dbReference type="InterPro" id="IPR036388">
    <property type="entry name" value="WH-like_DNA-bd_sf"/>
</dbReference>
<dbReference type="Pfam" id="PF01047">
    <property type="entry name" value="MarR"/>
    <property type="match status" value="1"/>
</dbReference>
<proteinExistence type="predicted"/>
<organism evidence="5 6">
    <name type="scientific">Vibrio maritimus</name>
    <dbReference type="NCBI Taxonomy" id="990268"/>
    <lineage>
        <taxon>Bacteria</taxon>
        <taxon>Pseudomonadati</taxon>
        <taxon>Pseudomonadota</taxon>
        <taxon>Gammaproteobacteria</taxon>
        <taxon>Vibrionales</taxon>
        <taxon>Vibrionaceae</taxon>
        <taxon>Vibrio</taxon>
    </lineage>
</organism>
<dbReference type="GO" id="GO:0006950">
    <property type="term" value="P:response to stress"/>
    <property type="evidence" value="ECO:0007669"/>
    <property type="project" value="TreeGrafter"/>
</dbReference>
<dbReference type="PROSITE" id="PS50995">
    <property type="entry name" value="HTH_MARR_2"/>
    <property type="match status" value="1"/>
</dbReference>
<dbReference type="Proteomes" id="UP000029228">
    <property type="component" value="Unassembled WGS sequence"/>
</dbReference>
<dbReference type="Gene3D" id="1.10.10.10">
    <property type="entry name" value="Winged helix-like DNA-binding domain superfamily/Winged helix DNA-binding domain"/>
    <property type="match status" value="1"/>
</dbReference>
<evidence type="ECO:0000313" key="5">
    <source>
        <dbReference type="EMBL" id="GAL20468.1"/>
    </source>
</evidence>
<dbReference type="InterPro" id="IPR039422">
    <property type="entry name" value="MarR/SlyA-like"/>
</dbReference>